<dbReference type="EMBL" id="VHSH01000001">
    <property type="protein sequence ID" value="TQV83884.1"/>
    <property type="molecule type" value="Genomic_DNA"/>
</dbReference>
<dbReference type="AlphaFoldDB" id="A0A545U387"/>
<feature type="transmembrane region" description="Helical" evidence="1">
    <location>
        <begin position="406"/>
        <end position="430"/>
    </location>
</feature>
<feature type="transmembrane region" description="Helical" evidence="1">
    <location>
        <begin position="373"/>
        <end position="394"/>
    </location>
</feature>
<dbReference type="InterPro" id="IPR032809">
    <property type="entry name" value="Put_HupE_UreJ"/>
</dbReference>
<keyword evidence="1" id="KW-0812">Transmembrane</keyword>
<evidence type="ECO:0000313" key="2">
    <source>
        <dbReference type="EMBL" id="TQV83884.1"/>
    </source>
</evidence>
<protein>
    <recommendedName>
        <fullName evidence="4">HupE/UreJ family protein</fullName>
    </recommendedName>
</protein>
<feature type="transmembrane region" description="Helical" evidence="1">
    <location>
        <begin position="334"/>
        <end position="353"/>
    </location>
</feature>
<dbReference type="Proteomes" id="UP000315252">
    <property type="component" value="Unassembled WGS sequence"/>
</dbReference>
<feature type="transmembrane region" description="Helical" evidence="1">
    <location>
        <begin position="305"/>
        <end position="327"/>
    </location>
</feature>
<feature type="transmembrane region" description="Helical" evidence="1">
    <location>
        <begin position="18"/>
        <end position="39"/>
    </location>
</feature>
<evidence type="ECO:0008006" key="4">
    <source>
        <dbReference type="Google" id="ProtNLM"/>
    </source>
</evidence>
<sequence length="431" mass="46679">MAFALVGFVKSGGFGWRVARFVTLFSVLIGLAGTAAAHFNLNVNIRIIHVEERAEDLRVLIRLPMAYLVADKLGPEQADGSRTPAPYTTNVTEDGMLVHYLDADALRRDPDGLATLIGEGHVIRSGGKTLVPELGRLRAYPALKQVPFATLDEADSALDGEIYPADFEVAYVGDTVIDAEIIYRTPAGLGDYTIGSSLNPGLSGQEDTANLLLVHGTGDPLIFRVRGLLSEPIEVSHSLFDAVLTFVYEGVRHILEGADHVLFVICLVLGARLIKDLLWRITGFTLGHSVTLALGFFGFVPQAAWFVPLVEIGIALSIVYAAIIAIGEKQFKSTILVTTLIGLLHGLGFSFVLREILKLDAPNIWQSLLAFNLGVEIGQVAIALVIWPSLWALARYLPAKVHMVRFGLALPCIGFAAIWIGERTVLFFGAL</sequence>
<feature type="transmembrane region" description="Helical" evidence="1">
    <location>
        <begin position="277"/>
        <end position="299"/>
    </location>
</feature>
<evidence type="ECO:0000256" key="1">
    <source>
        <dbReference type="SAM" id="Phobius"/>
    </source>
</evidence>
<proteinExistence type="predicted"/>
<dbReference type="Pfam" id="PF13795">
    <property type="entry name" value="HupE_UreJ_2"/>
    <property type="match status" value="1"/>
</dbReference>
<gene>
    <name evidence="2" type="ORF">FKG95_04720</name>
</gene>
<comment type="caution">
    <text evidence="2">The sequence shown here is derived from an EMBL/GenBank/DDBJ whole genome shotgun (WGS) entry which is preliminary data.</text>
</comment>
<dbReference type="OrthoDB" id="9808870at2"/>
<keyword evidence="1" id="KW-1133">Transmembrane helix</keyword>
<reference evidence="2 3" key="1">
    <citation type="submission" date="2019-06" db="EMBL/GenBank/DDBJ databases">
        <title>Whole genome sequence for Rhodospirillaceae sp. R148.</title>
        <authorList>
            <person name="Wang G."/>
        </authorList>
    </citation>
    <scope>NUCLEOTIDE SEQUENCE [LARGE SCALE GENOMIC DNA]</scope>
    <source>
        <strain evidence="2 3">R148</strain>
    </source>
</reference>
<dbReference type="RefSeq" id="WP_142895119.1">
    <property type="nucleotide sequence ID" value="NZ_ML660052.1"/>
</dbReference>
<organism evidence="2 3">
    <name type="scientific">Denitrobaculum tricleocarpae</name>
    <dbReference type="NCBI Taxonomy" id="2591009"/>
    <lineage>
        <taxon>Bacteria</taxon>
        <taxon>Pseudomonadati</taxon>
        <taxon>Pseudomonadota</taxon>
        <taxon>Alphaproteobacteria</taxon>
        <taxon>Rhodospirillales</taxon>
        <taxon>Rhodospirillaceae</taxon>
        <taxon>Denitrobaculum</taxon>
    </lineage>
</organism>
<name>A0A545U387_9PROT</name>
<accession>A0A545U387</accession>
<evidence type="ECO:0000313" key="3">
    <source>
        <dbReference type="Proteomes" id="UP000315252"/>
    </source>
</evidence>
<keyword evidence="1" id="KW-0472">Membrane</keyword>
<keyword evidence="3" id="KW-1185">Reference proteome</keyword>